<evidence type="ECO:0000256" key="5">
    <source>
        <dbReference type="ARBA" id="ARBA00022840"/>
    </source>
</evidence>
<comment type="similarity">
    <text evidence="7">Belongs to the shikimate kinase family.</text>
</comment>
<proteinExistence type="inferred from homology"/>
<comment type="subunit">
    <text evidence="7">Monomer.</text>
</comment>
<name>A0A147E9J1_9MICC</name>
<accession>A0A147E9J1</accession>
<dbReference type="GO" id="GO:0005524">
    <property type="term" value="F:ATP binding"/>
    <property type="evidence" value="ECO:0007669"/>
    <property type="project" value="UniProtKB-UniRule"/>
</dbReference>
<dbReference type="InterPro" id="IPR031322">
    <property type="entry name" value="Shikimate/glucono_kinase"/>
</dbReference>
<evidence type="ECO:0000256" key="2">
    <source>
        <dbReference type="ARBA" id="ARBA00022679"/>
    </source>
</evidence>
<dbReference type="RefSeq" id="WP_058731426.1">
    <property type="nucleotide sequence ID" value="NZ_CP113782.1"/>
</dbReference>
<keyword evidence="7" id="KW-0963">Cytoplasm</keyword>
<feature type="binding site" evidence="7">
    <location>
        <position position="46"/>
    </location>
    <ligand>
        <name>substrate</name>
    </ligand>
</feature>
<dbReference type="EMBL" id="LJBJ02000009">
    <property type="protein sequence ID" value="OAX51991.1"/>
    <property type="molecule type" value="Genomic_DNA"/>
</dbReference>
<gene>
    <name evidence="7" type="primary">aroK</name>
    <name evidence="8" type="ORF">AN277_0205755</name>
</gene>
<evidence type="ECO:0000256" key="3">
    <source>
        <dbReference type="ARBA" id="ARBA00022741"/>
    </source>
</evidence>
<evidence type="ECO:0000313" key="8">
    <source>
        <dbReference type="EMBL" id="OAX51991.1"/>
    </source>
</evidence>
<dbReference type="Proteomes" id="UP000053171">
    <property type="component" value="Unassembled WGS sequence"/>
</dbReference>
<evidence type="ECO:0000256" key="6">
    <source>
        <dbReference type="ARBA" id="ARBA00023141"/>
    </source>
</evidence>
<comment type="subcellular location">
    <subcellularLocation>
        <location evidence="7">Cytoplasm</location>
    </subcellularLocation>
</comment>
<dbReference type="GO" id="GO:0005829">
    <property type="term" value="C:cytosol"/>
    <property type="evidence" value="ECO:0007669"/>
    <property type="project" value="TreeGrafter"/>
</dbReference>
<feature type="binding site" evidence="7">
    <location>
        <position position="149"/>
    </location>
    <ligand>
        <name>substrate</name>
    </ligand>
</feature>
<feature type="binding site" evidence="7">
    <location>
        <position position="131"/>
    </location>
    <ligand>
        <name>ATP</name>
        <dbReference type="ChEBI" id="CHEBI:30616"/>
    </ligand>
</feature>
<dbReference type="GO" id="GO:0008652">
    <property type="term" value="P:amino acid biosynthetic process"/>
    <property type="evidence" value="ECO:0007669"/>
    <property type="project" value="UniProtKB-KW"/>
</dbReference>
<keyword evidence="7" id="KW-0460">Magnesium</keyword>
<dbReference type="GO" id="GO:0009423">
    <property type="term" value="P:chorismate biosynthetic process"/>
    <property type="evidence" value="ECO:0007669"/>
    <property type="project" value="UniProtKB-UniRule"/>
</dbReference>
<keyword evidence="6 7" id="KW-0057">Aromatic amino acid biosynthesis</keyword>
<dbReference type="PRINTS" id="PR01100">
    <property type="entry name" value="SHIKIMTKNASE"/>
</dbReference>
<comment type="function">
    <text evidence="7">Catalyzes the specific phosphorylation of the 3-hydroxyl group of shikimic acid using ATP as a cosubstrate.</text>
</comment>
<dbReference type="InterPro" id="IPR027417">
    <property type="entry name" value="P-loop_NTPase"/>
</dbReference>
<feature type="binding site" evidence="7">
    <location>
        <position position="69"/>
    </location>
    <ligand>
        <name>substrate</name>
    </ligand>
</feature>
<dbReference type="GO" id="GO:0000287">
    <property type="term" value="F:magnesium ion binding"/>
    <property type="evidence" value="ECO:0007669"/>
    <property type="project" value="UniProtKB-UniRule"/>
</dbReference>
<dbReference type="Gene3D" id="3.40.50.300">
    <property type="entry name" value="P-loop containing nucleotide triphosphate hydrolases"/>
    <property type="match status" value="1"/>
</dbReference>
<keyword evidence="2 7" id="KW-0808">Transferase</keyword>
<dbReference type="GO" id="GO:0009073">
    <property type="term" value="P:aromatic amino acid family biosynthetic process"/>
    <property type="evidence" value="ECO:0007669"/>
    <property type="project" value="UniProtKB-KW"/>
</dbReference>
<feature type="binding site" evidence="7">
    <location>
        <position position="94"/>
    </location>
    <ligand>
        <name>substrate</name>
    </ligand>
</feature>
<feature type="binding site" evidence="7">
    <location>
        <position position="167"/>
    </location>
    <ligand>
        <name>ATP</name>
        <dbReference type="ChEBI" id="CHEBI:30616"/>
    </ligand>
</feature>
<evidence type="ECO:0000313" key="9">
    <source>
        <dbReference type="Proteomes" id="UP000053171"/>
    </source>
</evidence>
<feature type="binding site" evidence="7">
    <location>
        <position position="28"/>
    </location>
    <ligand>
        <name>Mg(2+)</name>
        <dbReference type="ChEBI" id="CHEBI:18420"/>
    </ligand>
</feature>
<reference evidence="8" key="1">
    <citation type="submission" date="2016-06" db="EMBL/GenBank/DDBJ databases">
        <title>Identification of putative biosynthetic pathways for the production of bioactive secondary metabolites by the marine actinomycete Kocuria kristinae RUTW2-3.</title>
        <authorList>
            <person name="Waterworth S.C."/>
            <person name="Walmsley T.A."/>
            <person name="Matongo T."/>
            <person name="Davies-Coleman M.T."/>
            <person name="Dorrington R.A."/>
        </authorList>
    </citation>
    <scope>NUCLEOTIDE SEQUENCE [LARGE SCALE GENOMIC DNA]</scope>
    <source>
        <strain evidence="8">RUTW2-3</strain>
    </source>
</reference>
<keyword evidence="1 7" id="KW-0028">Amino-acid biosynthesis</keyword>
<protein>
    <recommendedName>
        <fullName evidence="7">Shikimate kinase</fullName>
        <shortName evidence="7">SK</shortName>
        <ecNumber evidence="7">2.7.1.71</ecNumber>
    </recommendedName>
</protein>
<comment type="pathway">
    <text evidence="7">Metabolic intermediate biosynthesis; chorismate biosynthesis; chorismate from D-erythrose 4-phosphate and phosphoenolpyruvate: step 5/7.</text>
</comment>
<evidence type="ECO:0000256" key="1">
    <source>
        <dbReference type="ARBA" id="ARBA00022605"/>
    </source>
</evidence>
<comment type="catalytic activity">
    <reaction evidence="7">
        <text>shikimate + ATP = 3-phosphoshikimate + ADP + H(+)</text>
        <dbReference type="Rhea" id="RHEA:13121"/>
        <dbReference type="ChEBI" id="CHEBI:15378"/>
        <dbReference type="ChEBI" id="CHEBI:30616"/>
        <dbReference type="ChEBI" id="CHEBI:36208"/>
        <dbReference type="ChEBI" id="CHEBI:145989"/>
        <dbReference type="ChEBI" id="CHEBI:456216"/>
        <dbReference type="EC" id="2.7.1.71"/>
    </reaction>
</comment>
<keyword evidence="7" id="KW-0479">Metal-binding</keyword>
<dbReference type="PANTHER" id="PTHR21087">
    <property type="entry name" value="SHIKIMATE KINASE"/>
    <property type="match status" value="1"/>
</dbReference>
<organism evidence="8 9">
    <name type="scientific">Rothia kristinae</name>
    <dbReference type="NCBI Taxonomy" id="37923"/>
    <lineage>
        <taxon>Bacteria</taxon>
        <taxon>Bacillati</taxon>
        <taxon>Actinomycetota</taxon>
        <taxon>Actinomycetes</taxon>
        <taxon>Micrococcales</taxon>
        <taxon>Micrococcaceae</taxon>
        <taxon>Rothia</taxon>
    </lineage>
</organism>
<sequence>MSEVPTAPDAAVHPRPVVLIGPMAAGKSAVGQTLRTRHGYRLIDSDARIVAAQGTIPEIFAHHDEAHFRRLEAAAIGEILADPDSVGAIVSVGGGAPMTPAVARLLAETTVVYLLVDEQTVAERIRTEGDRPLLAGHPLQRWRQMYAQRHETYERLADLVVDARGHRDLVTLADEIHEHLARAAGKEQR</sequence>
<dbReference type="InterPro" id="IPR000623">
    <property type="entry name" value="Shikimate_kinase/TSH1"/>
</dbReference>
<keyword evidence="3 7" id="KW-0547">Nucleotide-binding</keyword>
<dbReference type="GO" id="GO:0004765">
    <property type="term" value="F:shikimate kinase activity"/>
    <property type="evidence" value="ECO:0007669"/>
    <property type="project" value="UniProtKB-UniRule"/>
</dbReference>
<evidence type="ECO:0000256" key="7">
    <source>
        <dbReference type="HAMAP-Rule" id="MF_00109"/>
    </source>
</evidence>
<keyword evidence="5 7" id="KW-0067">ATP-binding</keyword>
<feature type="binding site" evidence="7">
    <location>
        <begin position="24"/>
        <end position="29"/>
    </location>
    <ligand>
        <name>ATP</name>
        <dbReference type="ChEBI" id="CHEBI:30616"/>
    </ligand>
</feature>
<dbReference type="Pfam" id="PF01202">
    <property type="entry name" value="SKI"/>
    <property type="match status" value="1"/>
</dbReference>
<dbReference type="CDD" id="cd00464">
    <property type="entry name" value="SK"/>
    <property type="match status" value="1"/>
</dbReference>
<dbReference type="HAMAP" id="MF_00109">
    <property type="entry name" value="Shikimate_kinase"/>
    <property type="match status" value="1"/>
</dbReference>
<dbReference type="PATRIC" id="fig|37923.10.peg.141"/>
<evidence type="ECO:0000256" key="4">
    <source>
        <dbReference type="ARBA" id="ARBA00022777"/>
    </source>
</evidence>
<comment type="caution">
    <text evidence="8">The sequence shown here is derived from an EMBL/GenBank/DDBJ whole genome shotgun (WGS) entry which is preliminary data.</text>
</comment>
<dbReference type="PANTHER" id="PTHR21087:SF16">
    <property type="entry name" value="SHIKIMATE KINASE 1, CHLOROPLASTIC"/>
    <property type="match status" value="1"/>
</dbReference>
<dbReference type="UniPathway" id="UPA00053">
    <property type="reaction ID" value="UER00088"/>
</dbReference>
<dbReference type="AlphaFoldDB" id="A0A147E9J1"/>
<dbReference type="EC" id="2.7.1.71" evidence="7"/>
<comment type="cofactor">
    <cofactor evidence="7">
        <name>Mg(2+)</name>
        <dbReference type="ChEBI" id="CHEBI:18420"/>
    </cofactor>
    <text evidence="7">Binds 1 Mg(2+) ion per subunit.</text>
</comment>
<keyword evidence="9" id="KW-1185">Reference proteome</keyword>
<dbReference type="STRING" id="37923.BK826_00250"/>
<dbReference type="SUPFAM" id="SSF52540">
    <property type="entry name" value="P-loop containing nucleoside triphosphate hydrolases"/>
    <property type="match status" value="1"/>
</dbReference>
<keyword evidence="4 7" id="KW-0418">Kinase</keyword>